<dbReference type="EMBL" id="AUSV01000013">
    <property type="protein sequence ID" value="ESP94774.1"/>
    <property type="molecule type" value="Genomic_DNA"/>
</dbReference>
<gene>
    <name evidence="4" type="ORF">PL2TA16_00774</name>
</gene>
<comment type="caution">
    <text evidence="4">The sequence shown here is derived from an EMBL/GenBank/DDBJ whole genome shotgun (WGS) entry which is preliminary data.</text>
</comment>
<dbReference type="PANTHER" id="PTHR13774">
    <property type="entry name" value="PHENAZINE BIOSYNTHESIS PROTEIN"/>
    <property type="match status" value="1"/>
</dbReference>
<dbReference type="PANTHER" id="PTHR13774:SF17">
    <property type="entry name" value="PHENAZINE BIOSYNTHESIS-LIKE DOMAIN-CONTAINING PROTEIN"/>
    <property type="match status" value="1"/>
</dbReference>
<dbReference type="Gene3D" id="3.10.310.10">
    <property type="entry name" value="Diaminopimelate Epimerase, Chain A, domain 1"/>
    <property type="match status" value="2"/>
</dbReference>
<evidence type="ECO:0000256" key="3">
    <source>
        <dbReference type="PIRSR" id="PIRSR016184-1"/>
    </source>
</evidence>
<dbReference type="PATRIC" id="fig|1353533.3.peg.1211"/>
<name>V4I3F6_PSEL2</name>
<dbReference type="Proteomes" id="UP000017820">
    <property type="component" value="Unassembled WGS sequence"/>
</dbReference>
<accession>V4I3F6</accession>
<sequence>MAKLPIYVVDAFTSTQFKGNSAAVVPLDAWISEELMQNIAAENNLSETAFIVRGSSNSYQIRWFSPLTEIAFCGHATLATAFVLFNHLGLNSSVEFTTQTVGSLTVTQLSNGKLEMNFPMQMPEPLSDVPSALIKGLSVEPKEILKNRQAYFAIYDTDTDVKQVKYDAELLKQLAPLDVVVSAPGVNDDFVSRYFWPANGGEEDPVTGSIHTGLAPFWAKKLDKHVLHAFQASARGGHLVCEVDFSAQRVTVIGEAVLYLQGHITV</sequence>
<evidence type="ECO:0000256" key="1">
    <source>
        <dbReference type="ARBA" id="ARBA00008270"/>
    </source>
</evidence>
<dbReference type="InterPro" id="IPR003719">
    <property type="entry name" value="Phenazine_PhzF-like"/>
</dbReference>
<dbReference type="AlphaFoldDB" id="V4I3F6"/>
<dbReference type="Pfam" id="PF02567">
    <property type="entry name" value="PhzC-PhzF"/>
    <property type="match status" value="1"/>
</dbReference>
<proteinExistence type="inferred from homology"/>
<dbReference type="SUPFAM" id="SSF54506">
    <property type="entry name" value="Diaminopimelate epimerase-like"/>
    <property type="match status" value="1"/>
</dbReference>
<comment type="similarity">
    <text evidence="1">Belongs to the PhzF family.</text>
</comment>
<evidence type="ECO:0000256" key="2">
    <source>
        <dbReference type="ARBA" id="ARBA00023235"/>
    </source>
</evidence>
<dbReference type="RefSeq" id="WP_023398162.1">
    <property type="nucleotide sequence ID" value="NZ_AUSV01000013.1"/>
</dbReference>
<dbReference type="GO" id="GO:0005737">
    <property type="term" value="C:cytoplasm"/>
    <property type="evidence" value="ECO:0007669"/>
    <property type="project" value="TreeGrafter"/>
</dbReference>
<protein>
    <submittedName>
        <fullName evidence="4">Phenazine biosynthesis protein PhzF family</fullName>
    </submittedName>
</protein>
<reference evidence="4 5" key="1">
    <citation type="submission" date="2013-07" db="EMBL/GenBank/DDBJ databases">
        <title>Draft genome sequence of Pseudoalteromonas luteoviolacea 2ta16.</title>
        <authorList>
            <person name="Allen E.E."/>
            <person name="Azam F."/>
            <person name="Podell S."/>
        </authorList>
    </citation>
    <scope>NUCLEOTIDE SEQUENCE [LARGE SCALE GENOMIC DNA]</scope>
    <source>
        <strain evidence="4 5">2ta16</strain>
    </source>
</reference>
<evidence type="ECO:0000313" key="4">
    <source>
        <dbReference type="EMBL" id="ESP94774.1"/>
    </source>
</evidence>
<keyword evidence="2" id="KW-0413">Isomerase</keyword>
<evidence type="ECO:0000313" key="5">
    <source>
        <dbReference type="Proteomes" id="UP000017820"/>
    </source>
</evidence>
<dbReference type="PIRSF" id="PIRSF016184">
    <property type="entry name" value="PhzC_PhzF"/>
    <property type="match status" value="1"/>
</dbReference>
<dbReference type="NCBIfam" id="TIGR00654">
    <property type="entry name" value="PhzF_family"/>
    <property type="match status" value="1"/>
</dbReference>
<feature type="active site" evidence="3">
    <location>
        <position position="47"/>
    </location>
</feature>
<dbReference type="GO" id="GO:0016853">
    <property type="term" value="F:isomerase activity"/>
    <property type="evidence" value="ECO:0007669"/>
    <property type="project" value="UniProtKB-KW"/>
</dbReference>
<organism evidence="4 5">
    <name type="scientific">Pseudoalteromonas luteoviolacea (strain 2ta16)</name>
    <dbReference type="NCBI Taxonomy" id="1353533"/>
    <lineage>
        <taxon>Bacteria</taxon>
        <taxon>Pseudomonadati</taxon>
        <taxon>Pseudomonadota</taxon>
        <taxon>Gammaproteobacteria</taxon>
        <taxon>Alteromonadales</taxon>
        <taxon>Pseudoalteromonadaceae</taxon>
        <taxon>Pseudoalteromonas</taxon>
    </lineage>
</organism>